<dbReference type="Proteomes" id="UP000578449">
    <property type="component" value="Unassembled WGS sequence"/>
</dbReference>
<name>A0A840P2Q1_9ACTN</name>
<dbReference type="RefSeq" id="WP_246517687.1">
    <property type="nucleotide sequence ID" value="NZ_BAABIX010000072.1"/>
</dbReference>
<proteinExistence type="predicted"/>
<comment type="caution">
    <text evidence="1">The sequence shown here is derived from an EMBL/GenBank/DDBJ whole genome shotgun (WGS) entry which is preliminary data.</text>
</comment>
<dbReference type="EMBL" id="JACHGN010000001">
    <property type="protein sequence ID" value="MBB5130315.1"/>
    <property type="molecule type" value="Genomic_DNA"/>
</dbReference>
<gene>
    <name evidence="1" type="ORF">HNP84_000003</name>
</gene>
<sequence>MSLLDAATGRVRNDSFRQTLEWTCHICARNGARLRFDGRHLVAFAGRDLRVSWTTPW</sequence>
<evidence type="ECO:0000313" key="1">
    <source>
        <dbReference type="EMBL" id="MBB5130315.1"/>
    </source>
</evidence>
<reference evidence="1 2" key="1">
    <citation type="submission" date="2020-08" db="EMBL/GenBank/DDBJ databases">
        <title>Genomic Encyclopedia of Type Strains, Phase IV (KMG-IV): sequencing the most valuable type-strain genomes for metagenomic binning, comparative biology and taxonomic classification.</title>
        <authorList>
            <person name="Goeker M."/>
        </authorList>
    </citation>
    <scope>NUCLEOTIDE SEQUENCE [LARGE SCALE GENOMIC DNA]</scope>
    <source>
        <strain evidence="1 2">DSM 45615</strain>
    </source>
</reference>
<accession>A0A840P2Q1</accession>
<keyword evidence="2" id="KW-1185">Reference proteome</keyword>
<evidence type="ECO:0000313" key="2">
    <source>
        <dbReference type="Proteomes" id="UP000578449"/>
    </source>
</evidence>
<organism evidence="1 2">
    <name type="scientific">Thermocatellispora tengchongensis</name>
    <dbReference type="NCBI Taxonomy" id="1073253"/>
    <lineage>
        <taxon>Bacteria</taxon>
        <taxon>Bacillati</taxon>
        <taxon>Actinomycetota</taxon>
        <taxon>Actinomycetes</taxon>
        <taxon>Streptosporangiales</taxon>
        <taxon>Streptosporangiaceae</taxon>
        <taxon>Thermocatellispora</taxon>
    </lineage>
</organism>
<dbReference type="AlphaFoldDB" id="A0A840P2Q1"/>
<protein>
    <submittedName>
        <fullName evidence="1">Uncharacterized protein</fullName>
    </submittedName>
</protein>